<accession>F4Q475</accession>
<protein>
    <recommendedName>
        <fullName evidence="12">Pectin lyase-like family protein</fullName>
    </recommendedName>
</protein>
<evidence type="ECO:0000256" key="2">
    <source>
        <dbReference type="ARBA" id="ARBA00004442"/>
    </source>
</evidence>
<proteinExistence type="predicted"/>
<evidence type="ECO:0000256" key="8">
    <source>
        <dbReference type="SAM" id="Phobius"/>
    </source>
</evidence>
<organism evidence="10 11">
    <name type="scientific">Cavenderia fasciculata</name>
    <name type="common">Slime mold</name>
    <name type="synonym">Dictyostelium fasciculatum</name>
    <dbReference type="NCBI Taxonomy" id="261658"/>
    <lineage>
        <taxon>Eukaryota</taxon>
        <taxon>Amoebozoa</taxon>
        <taxon>Evosea</taxon>
        <taxon>Eumycetozoa</taxon>
        <taxon>Dictyostelia</taxon>
        <taxon>Acytosteliales</taxon>
        <taxon>Cavenderiaceae</taxon>
        <taxon>Cavenderia</taxon>
    </lineage>
</organism>
<dbReference type="AlphaFoldDB" id="F4Q475"/>
<dbReference type="PANTHER" id="PTHR11319:SF35">
    <property type="entry name" value="OUTER MEMBRANE PROTEIN PMPC-RELATED"/>
    <property type="match status" value="1"/>
</dbReference>
<dbReference type="KEGG" id="dfa:DFA_08776"/>
<dbReference type="GO" id="GO:0005576">
    <property type="term" value="C:extracellular region"/>
    <property type="evidence" value="ECO:0007669"/>
    <property type="project" value="UniProtKB-SubCell"/>
</dbReference>
<evidence type="ECO:0000256" key="3">
    <source>
        <dbReference type="ARBA" id="ARBA00004613"/>
    </source>
</evidence>
<sequence length="567" mass="60227">MCIMKYLKTFLFVFIVLVSFFTLSAQATITTGTQTTLYVNSQSTNTSINCGADNSNVNNTCPDIASAIASFNNVTVGGGHQLTIFMSEGTYTGNANSNIQLYNQTLNIVANNGSVVIDMTGVFVPYFVQILLPVNGGPITSADQTILAVINVTFVNLAVTGDLSGGIVYSSINSKSSISFLSCTFANITTFDGSILSVSTQNNLPFESQVVFQQSNFYNITTANSLIKMTGNILFVTITDNTFNQNQAQFLIQSSLVNNIYLGKNQFTNNTLASKGSLILIFNSLASSILSECVFTNNQAVGNGSLISAFESTNVVFVESSVTSNLNTSAFTLTNSDIQVLDSNFTSNTAPYNGQIVATNSRVGLYNSSFISNSAVQGGVVSALSTSIVTISGCDFSGNSASQEGGAIYSSNSYIGAFNGSQFIGNAARNGSILYVTGSSTINLNYITVSNIITSIQCQNSSTITIKDVDIVHIFTKNETVVPFISCLSGAECTINGGMGDDLCVAPSKPKSGLTSGQKAGIAIGVVLGVAILVIIIYVLYKRHHNHHKYHHHHHPSQNKNNHYGSF</sequence>
<keyword evidence="5 9" id="KW-0732">Signal</keyword>
<dbReference type="PANTHER" id="PTHR11319">
    <property type="entry name" value="G PROTEIN-COUPLED RECEPTOR-RELATED"/>
    <property type="match status" value="1"/>
</dbReference>
<dbReference type="EMBL" id="GL883021">
    <property type="protein sequence ID" value="EGG17777.1"/>
    <property type="molecule type" value="Genomic_DNA"/>
</dbReference>
<evidence type="ECO:0008006" key="12">
    <source>
        <dbReference type="Google" id="ProtNLM"/>
    </source>
</evidence>
<evidence type="ECO:0000313" key="11">
    <source>
        <dbReference type="Proteomes" id="UP000007797"/>
    </source>
</evidence>
<evidence type="ECO:0000256" key="7">
    <source>
        <dbReference type="ARBA" id="ARBA00023237"/>
    </source>
</evidence>
<keyword evidence="4" id="KW-0964">Secreted</keyword>
<dbReference type="GeneID" id="14869429"/>
<comment type="subcellular location">
    <subcellularLocation>
        <location evidence="1">Cell envelope</location>
    </subcellularLocation>
    <subcellularLocation>
        <location evidence="2">Cell outer membrane</location>
    </subcellularLocation>
    <subcellularLocation>
        <location evidence="3">Secreted</location>
    </subcellularLocation>
</comment>
<evidence type="ECO:0000256" key="9">
    <source>
        <dbReference type="SAM" id="SignalP"/>
    </source>
</evidence>
<dbReference type="SUPFAM" id="SSF51126">
    <property type="entry name" value="Pectin lyase-like"/>
    <property type="match status" value="2"/>
</dbReference>
<dbReference type="RefSeq" id="XP_004356261.1">
    <property type="nucleotide sequence ID" value="XM_004356208.1"/>
</dbReference>
<feature type="transmembrane region" description="Helical" evidence="8">
    <location>
        <begin position="520"/>
        <end position="541"/>
    </location>
</feature>
<evidence type="ECO:0000313" key="10">
    <source>
        <dbReference type="EMBL" id="EGG17777.1"/>
    </source>
</evidence>
<keyword evidence="8" id="KW-0812">Transmembrane</keyword>
<dbReference type="InterPro" id="IPR003368">
    <property type="entry name" value="POMP_repeat"/>
</dbReference>
<dbReference type="Proteomes" id="UP000007797">
    <property type="component" value="Unassembled WGS sequence"/>
</dbReference>
<dbReference type="NCBIfam" id="TIGR01376">
    <property type="entry name" value="POMP_repeat"/>
    <property type="match status" value="1"/>
</dbReference>
<name>F4Q475_CACFS</name>
<reference evidence="11" key="1">
    <citation type="journal article" date="2011" name="Genome Res.">
        <title>Phylogeny-wide analysis of social amoeba genomes highlights ancient origins for complex intercellular communication.</title>
        <authorList>
            <person name="Heidel A.J."/>
            <person name="Lawal H.M."/>
            <person name="Felder M."/>
            <person name="Schilde C."/>
            <person name="Helps N.R."/>
            <person name="Tunggal B."/>
            <person name="Rivero F."/>
            <person name="John U."/>
            <person name="Schleicher M."/>
            <person name="Eichinger L."/>
            <person name="Platzer M."/>
            <person name="Noegel A.A."/>
            <person name="Schaap P."/>
            <person name="Gloeckner G."/>
        </authorList>
    </citation>
    <scope>NUCLEOTIDE SEQUENCE [LARGE SCALE GENOMIC DNA]</scope>
    <source>
        <strain evidence="11">SH3</strain>
    </source>
</reference>
<keyword evidence="8" id="KW-1133">Transmembrane helix</keyword>
<dbReference type="InterPro" id="IPR011050">
    <property type="entry name" value="Pectin_lyase_fold/virulence"/>
</dbReference>
<dbReference type="OrthoDB" id="24421at2759"/>
<evidence type="ECO:0000256" key="6">
    <source>
        <dbReference type="ARBA" id="ARBA00023136"/>
    </source>
</evidence>
<evidence type="ECO:0000256" key="1">
    <source>
        <dbReference type="ARBA" id="ARBA00004196"/>
    </source>
</evidence>
<dbReference type="OMA" id="LYKRHHN"/>
<keyword evidence="7" id="KW-0998">Cell outer membrane</keyword>
<gene>
    <name evidence="10" type="ORF">DFA_08776</name>
</gene>
<feature type="signal peptide" evidence="9">
    <location>
        <begin position="1"/>
        <end position="27"/>
    </location>
</feature>
<keyword evidence="6 8" id="KW-0472">Membrane</keyword>
<evidence type="ECO:0000256" key="5">
    <source>
        <dbReference type="ARBA" id="ARBA00022729"/>
    </source>
</evidence>
<feature type="chain" id="PRO_5003319899" description="Pectin lyase-like family protein" evidence="9">
    <location>
        <begin position="28"/>
        <end position="567"/>
    </location>
</feature>
<evidence type="ECO:0000256" key="4">
    <source>
        <dbReference type="ARBA" id="ARBA00022525"/>
    </source>
</evidence>
<keyword evidence="11" id="KW-1185">Reference proteome</keyword>